<comment type="caution">
    <text evidence="1">The sequence shown here is derived from an EMBL/GenBank/DDBJ whole genome shotgun (WGS) entry which is preliminary data.</text>
</comment>
<dbReference type="InterPro" id="IPR027417">
    <property type="entry name" value="P-loop_NTPase"/>
</dbReference>
<dbReference type="PANTHER" id="PTHR10285">
    <property type="entry name" value="URIDINE KINASE"/>
    <property type="match status" value="1"/>
</dbReference>
<keyword evidence="2" id="KW-1185">Reference proteome</keyword>
<dbReference type="Gene3D" id="3.40.50.300">
    <property type="entry name" value="P-loop containing nucleotide triphosphate hydrolases"/>
    <property type="match status" value="1"/>
</dbReference>
<dbReference type="AlphaFoldDB" id="A0A848K7I3"/>
<reference evidence="1 2" key="2">
    <citation type="submission" date="2020-06" db="EMBL/GenBank/DDBJ databases">
        <title>Antribacter stalactiti gen. nov., sp. nov., a new member of the family Nacardiaceae isolated from a cave.</title>
        <authorList>
            <person name="Kim I.S."/>
        </authorList>
    </citation>
    <scope>NUCLEOTIDE SEQUENCE [LARGE SCALE GENOMIC DNA]</scope>
    <source>
        <strain evidence="1 2">YC2-7</strain>
    </source>
</reference>
<keyword evidence="1" id="KW-0808">Transferase</keyword>
<dbReference type="NCBIfam" id="NF006743">
    <property type="entry name" value="PRK09270.1-2"/>
    <property type="match status" value="1"/>
</dbReference>
<evidence type="ECO:0000313" key="2">
    <source>
        <dbReference type="Proteomes" id="UP000535543"/>
    </source>
</evidence>
<evidence type="ECO:0000313" key="1">
    <source>
        <dbReference type="EMBL" id="NMN94753.1"/>
    </source>
</evidence>
<sequence>MGTLAARAEALIVPGKRTILGITGAPGAGKSTLCDALATRLGDRAAVVGMDAFHLADAELERLGRRARKGAPDTFDVDGYAALLERLRSSTDEIVYAPTFLRNIEASIAGAVPILRSTPLILTEGNYLLLDIGRWPRVRAAIDEVWFVDLPSEVRRRRLVRRHEEYGKSQSEAAVWVADVDERNAELVDRSAENANLLLELAPDA</sequence>
<keyword evidence="1" id="KW-0418">Kinase</keyword>
<dbReference type="Pfam" id="PF13238">
    <property type="entry name" value="AAA_18"/>
    <property type="match status" value="1"/>
</dbReference>
<proteinExistence type="predicted"/>
<protein>
    <submittedName>
        <fullName evidence="1">Nucleoside/nucleotide kinase family protein</fullName>
    </submittedName>
</protein>
<reference evidence="1 2" key="1">
    <citation type="submission" date="2019-05" db="EMBL/GenBank/DDBJ databases">
        <authorList>
            <person name="Lee S.D."/>
        </authorList>
    </citation>
    <scope>NUCLEOTIDE SEQUENCE [LARGE SCALE GENOMIC DNA]</scope>
    <source>
        <strain evidence="1 2">YC2-7</strain>
    </source>
</reference>
<accession>A0A848K7I3</accession>
<name>A0A848K7I3_9NOCA</name>
<dbReference type="GO" id="GO:0016301">
    <property type="term" value="F:kinase activity"/>
    <property type="evidence" value="ECO:0007669"/>
    <property type="project" value="UniProtKB-KW"/>
</dbReference>
<gene>
    <name evidence="1" type="ORF">FGL95_06855</name>
</gene>
<organism evidence="1 2">
    <name type="scientific">Antrihabitans stalactiti</name>
    <dbReference type="NCBI Taxonomy" id="2584121"/>
    <lineage>
        <taxon>Bacteria</taxon>
        <taxon>Bacillati</taxon>
        <taxon>Actinomycetota</taxon>
        <taxon>Actinomycetes</taxon>
        <taxon>Mycobacteriales</taxon>
        <taxon>Nocardiaceae</taxon>
        <taxon>Antrihabitans</taxon>
    </lineage>
</organism>
<dbReference type="SUPFAM" id="SSF52540">
    <property type="entry name" value="P-loop containing nucleoside triphosphate hydrolases"/>
    <property type="match status" value="1"/>
</dbReference>
<dbReference type="Proteomes" id="UP000535543">
    <property type="component" value="Unassembled WGS sequence"/>
</dbReference>
<dbReference type="EMBL" id="VCQU01000002">
    <property type="protein sequence ID" value="NMN94753.1"/>
    <property type="molecule type" value="Genomic_DNA"/>
</dbReference>